<proteinExistence type="predicted"/>
<sequence>MILGSLKKFKKRILKELKPQSKDTRRTSGNTTRNDPFPPFLIIEGTNQVIEQVAARSGLDSKMVELGLPPLLKPEVSQETTALVAAKWVAKSTTTSLVLTLFYPVTNLIEVEPCGFNGKGVMHASIRIDIPVCLGLALVKQTQFHLSQLRTSRVGHLHGLVNDDTCILSYGICRESALVYWHVEVNSTPSGFMSPTPKPSVQDDPSVNRIHGSGSSSYTSVRVFEDSSSSRSTMKSANICPLTDTLGL</sequence>
<organism evidence="2 3">
    <name type="scientific">Tanacetum coccineum</name>
    <dbReference type="NCBI Taxonomy" id="301880"/>
    <lineage>
        <taxon>Eukaryota</taxon>
        <taxon>Viridiplantae</taxon>
        <taxon>Streptophyta</taxon>
        <taxon>Embryophyta</taxon>
        <taxon>Tracheophyta</taxon>
        <taxon>Spermatophyta</taxon>
        <taxon>Magnoliopsida</taxon>
        <taxon>eudicotyledons</taxon>
        <taxon>Gunneridae</taxon>
        <taxon>Pentapetalae</taxon>
        <taxon>asterids</taxon>
        <taxon>campanulids</taxon>
        <taxon>Asterales</taxon>
        <taxon>Asteraceae</taxon>
        <taxon>Asteroideae</taxon>
        <taxon>Anthemideae</taxon>
        <taxon>Anthemidinae</taxon>
        <taxon>Tanacetum</taxon>
    </lineage>
</organism>
<evidence type="ECO:0000256" key="1">
    <source>
        <dbReference type="SAM" id="MobiDB-lite"/>
    </source>
</evidence>
<accession>A0ABQ4WU48</accession>
<name>A0ABQ4WU48_9ASTR</name>
<evidence type="ECO:0000313" key="2">
    <source>
        <dbReference type="EMBL" id="GJS56377.1"/>
    </source>
</evidence>
<keyword evidence="3" id="KW-1185">Reference proteome</keyword>
<reference evidence="2" key="2">
    <citation type="submission" date="2022-01" db="EMBL/GenBank/DDBJ databases">
        <authorList>
            <person name="Yamashiro T."/>
            <person name="Shiraishi A."/>
            <person name="Satake H."/>
            <person name="Nakayama K."/>
        </authorList>
    </citation>
    <scope>NUCLEOTIDE SEQUENCE</scope>
</reference>
<protein>
    <submittedName>
        <fullName evidence="2">Uncharacterized protein</fullName>
    </submittedName>
</protein>
<feature type="region of interest" description="Disordered" evidence="1">
    <location>
        <begin position="192"/>
        <end position="218"/>
    </location>
</feature>
<reference evidence="2" key="1">
    <citation type="journal article" date="2022" name="Int. J. Mol. Sci.">
        <title>Draft Genome of Tanacetum Coccineum: Genomic Comparison of Closely Related Tanacetum-Family Plants.</title>
        <authorList>
            <person name="Yamashiro T."/>
            <person name="Shiraishi A."/>
            <person name="Nakayama K."/>
            <person name="Satake H."/>
        </authorList>
    </citation>
    <scope>NUCLEOTIDE SEQUENCE</scope>
</reference>
<gene>
    <name evidence="2" type="ORF">Tco_0629739</name>
</gene>
<dbReference type="EMBL" id="BQNB010008931">
    <property type="protein sequence ID" value="GJS56377.1"/>
    <property type="molecule type" value="Genomic_DNA"/>
</dbReference>
<comment type="caution">
    <text evidence="2">The sequence shown here is derived from an EMBL/GenBank/DDBJ whole genome shotgun (WGS) entry which is preliminary data.</text>
</comment>
<dbReference type="Proteomes" id="UP001151760">
    <property type="component" value="Unassembled WGS sequence"/>
</dbReference>
<evidence type="ECO:0000313" key="3">
    <source>
        <dbReference type="Proteomes" id="UP001151760"/>
    </source>
</evidence>